<comment type="caution">
    <text evidence="1">The sequence shown here is derived from an EMBL/GenBank/DDBJ whole genome shotgun (WGS) entry which is preliminary data.</text>
</comment>
<evidence type="ECO:0000313" key="1">
    <source>
        <dbReference type="EMBL" id="MBC2900230.1"/>
    </source>
</evidence>
<dbReference type="RefSeq" id="WP_186280005.1">
    <property type="nucleotide sequence ID" value="NZ_JACMSF010000001.1"/>
</dbReference>
<dbReference type="Proteomes" id="UP000584670">
    <property type="component" value="Unassembled WGS sequence"/>
</dbReference>
<dbReference type="AlphaFoldDB" id="A0A7X1IYH1"/>
<organism evidence="1 2">
    <name type="scientific">Streptomyces cupreus</name>
    <dbReference type="NCBI Taxonomy" id="2759956"/>
    <lineage>
        <taxon>Bacteria</taxon>
        <taxon>Bacillati</taxon>
        <taxon>Actinomycetota</taxon>
        <taxon>Actinomycetes</taxon>
        <taxon>Kitasatosporales</taxon>
        <taxon>Streptomycetaceae</taxon>
        <taxon>Streptomyces</taxon>
    </lineage>
</organism>
<reference evidence="1 2" key="1">
    <citation type="submission" date="2020-08" db="EMBL/GenBank/DDBJ databases">
        <title>Streptomyces sp. PSKA01 genome sequencing and assembly.</title>
        <authorList>
            <person name="Mandal S."/>
            <person name="Maiti P.K."/>
            <person name="Das P."/>
        </authorList>
    </citation>
    <scope>NUCLEOTIDE SEQUENCE [LARGE SCALE GENOMIC DNA]</scope>
    <source>
        <strain evidence="1 2">PSKA01</strain>
    </source>
</reference>
<protein>
    <recommendedName>
        <fullName evidence="3">DNA primase/polymerase bifunctional N-terminal domain-containing protein</fullName>
    </recommendedName>
</protein>
<evidence type="ECO:0000313" key="2">
    <source>
        <dbReference type="Proteomes" id="UP000584670"/>
    </source>
</evidence>
<sequence length="180" mass="19270">MTNHRTLRGDCTASSPSPTETVQEWLASAHASPAAVHREWDSETRLALIPLGKLFDAVRISESVVHSVAGTAEPSTVNGWLGWSFNGGPVIHDPAGRRYYALVPPGTAPDWRAPAAACLGDGTYLGVPRTDLTELEEHASGSYWAVPLTRPGWLCRTADVLTFAMVAGCLTRVDDSEAES</sequence>
<name>A0A7X1IYH1_9ACTN</name>
<evidence type="ECO:0008006" key="3">
    <source>
        <dbReference type="Google" id="ProtNLM"/>
    </source>
</evidence>
<gene>
    <name evidence="1" type="ORF">H4N64_01135</name>
</gene>
<dbReference type="EMBL" id="JACMSF010000001">
    <property type="protein sequence ID" value="MBC2900230.1"/>
    <property type="molecule type" value="Genomic_DNA"/>
</dbReference>
<accession>A0A7X1IYH1</accession>
<proteinExistence type="predicted"/>
<keyword evidence="2" id="KW-1185">Reference proteome</keyword>